<organism evidence="2 3">
    <name type="scientific">Portunus trituberculatus</name>
    <name type="common">Swimming crab</name>
    <name type="synonym">Neptunus trituberculatus</name>
    <dbReference type="NCBI Taxonomy" id="210409"/>
    <lineage>
        <taxon>Eukaryota</taxon>
        <taxon>Metazoa</taxon>
        <taxon>Ecdysozoa</taxon>
        <taxon>Arthropoda</taxon>
        <taxon>Crustacea</taxon>
        <taxon>Multicrustacea</taxon>
        <taxon>Malacostraca</taxon>
        <taxon>Eumalacostraca</taxon>
        <taxon>Eucarida</taxon>
        <taxon>Decapoda</taxon>
        <taxon>Pleocyemata</taxon>
        <taxon>Brachyura</taxon>
        <taxon>Eubrachyura</taxon>
        <taxon>Portunoidea</taxon>
        <taxon>Portunidae</taxon>
        <taxon>Portuninae</taxon>
        <taxon>Portunus</taxon>
    </lineage>
</organism>
<evidence type="ECO:0000313" key="3">
    <source>
        <dbReference type="Proteomes" id="UP000324222"/>
    </source>
</evidence>
<reference evidence="2 3" key="1">
    <citation type="submission" date="2019-05" db="EMBL/GenBank/DDBJ databases">
        <title>Another draft genome of Portunus trituberculatus and its Hox gene families provides insights of decapod evolution.</title>
        <authorList>
            <person name="Jeong J.-H."/>
            <person name="Song I."/>
            <person name="Kim S."/>
            <person name="Choi T."/>
            <person name="Kim D."/>
            <person name="Ryu S."/>
            <person name="Kim W."/>
        </authorList>
    </citation>
    <scope>NUCLEOTIDE SEQUENCE [LARGE SCALE GENOMIC DNA]</scope>
    <source>
        <tissue evidence="2">Muscle</tissue>
    </source>
</reference>
<protein>
    <submittedName>
        <fullName evidence="2">Uncharacterized protein</fullName>
    </submittedName>
</protein>
<keyword evidence="3" id="KW-1185">Reference proteome</keyword>
<dbReference type="AlphaFoldDB" id="A0A5B7HYF3"/>
<feature type="region of interest" description="Disordered" evidence="1">
    <location>
        <begin position="15"/>
        <end position="34"/>
    </location>
</feature>
<accession>A0A5B7HYF3</accession>
<gene>
    <name evidence="2" type="ORF">E2C01_069131</name>
</gene>
<dbReference type="Proteomes" id="UP000324222">
    <property type="component" value="Unassembled WGS sequence"/>
</dbReference>
<comment type="caution">
    <text evidence="2">The sequence shown here is derived from an EMBL/GenBank/DDBJ whole genome shotgun (WGS) entry which is preliminary data.</text>
</comment>
<evidence type="ECO:0000256" key="1">
    <source>
        <dbReference type="SAM" id="MobiDB-lite"/>
    </source>
</evidence>
<proteinExistence type="predicted"/>
<dbReference type="EMBL" id="VSRR010039644">
    <property type="protein sequence ID" value="MPC74756.1"/>
    <property type="molecule type" value="Genomic_DNA"/>
</dbReference>
<evidence type="ECO:0000313" key="2">
    <source>
        <dbReference type="EMBL" id="MPC74756.1"/>
    </source>
</evidence>
<feature type="region of interest" description="Disordered" evidence="1">
    <location>
        <begin position="69"/>
        <end position="95"/>
    </location>
</feature>
<sequence length="95" mass="9499">MGTRHTRRGAPVLCRAPLVPGEGPEAGVRRGAPRGGTAGLAGAGAKVLTSCQSLGVGGGVWEGVGARQGWRQSETDVTTRRRPGQCGAAAAAAHE</sequence>
<name>A0A5B7HYF3_PORTR</name>